<dbReference type="EMBL" id="BMXK01000010">
    <property type="protein sequence ID" value="GHD10080.1"/>
    <property type="molecule type" value="Genomic_DNA"/>
</dbReference>
<dbReference type="SUPFAM" id="SSF56112">
    <property type="entry name" value="Protein kinase-like (PK-like)"/>
    <property type="match status" value="1"/>
</dbReference>
<proteinExistence type="predicted"/>
<dbReference type="RefSeq" id="WP_189350749.1">
    <property type="nucleotide sequence ID" value="NZ_BMXK01000010.1"/>
</dbReference>
<accession>A0ABQ3GJ44</accession>
<dbReference type="InterPro" id="IPR011009">
    <property type="entry name" value="Kinase-like_dom_sf"/>
</dbReference>
<dbReference type="Proteomes" id="UP000642819">
    <property type="component" value="Unassembled WGS sequence"/>
</dbReference>
<organism evidence="1 2">
    <name type="scientific">Zhihengliuella salsuginis</name>
    <dbReference type="NCBI Taxonomy" id="578222"/>
    <lineage>
        <taxon>Bacteria</taxon>
        <taxon>Bacillati</taxon>
        <taxon>Actinomycetota</taxon>
        <taxon>Actinomycetes</taxon>
        <taxon>Micrococcales</taxon>
        <taxon>Micrococcaceae</taxon>
        <taxon>Zhihengliuella</taxon>
    </lineage>
</organism>
<gene>
    <name evidence="1" type="ORF">GCM10008096_23240</name>
</gene>
<keyword evidence="2" id="KW-1185">Reference proteome</keyword>
<evidence type="ECO:0000313" key="1">
    <source>
        <dbReference type="EMBL" id="GHD10080.1"/>
    </source>
</evidence>
<sequence length="427" mass="43606">MSAQDPPRPALLPAAGVLFAAADGGSDALDGLARRLGPVHGRVRADHLRYKPGRSVIGRLNDSDGTPIGWVSGYGPAAADKAARLLRTGAKAGVELPVFELGDGHVLIAGPIGADKRLGRLMRRTGSVRADRSVRGGVLNYNPGRRLVVRRRDLPASGAGPGGDVVVKLSRRPYGHVAPLAAALKAGGVPALEPHPLAGHEEHALAYEYYGTGNLAAGGAGAEFEQAGGLLRAWHASGARVEAATSLPRLDATARMGAVVAGVEGILPGAGGAARRAAERLGEALAEAGGDVVPLHGDYSPDQLLRGARGLRVIDADRAAWGHPGWDLGCFAAADLLAGEAGSAPGLDTAAALLRGYGGARHLPAFAGAHVLLRALEPFRAADPDWVPRVSRRLALAERLAAAPPDGGVAAVRDALRAVTPLPEGTP</sequence>
<protein>
    <recommendedName>
        <fullName evidence="3">Phosphotransferase enzyme family protein</fullName>
    </recommendedName>
</protein>
<evidence type="ECO:0000313" key="2">
    <source>
        <dbReference type="Proteomes" id="UP000642819"/>
    </source>
</evidence>
<reference evidence="2" key="1">
    <citation type="journal article" date="2019" name="Int. J. Syst. Evol. Microbiol.">
        <title>The Global Catalogue of Microorganisms (GCM) 10K type strain sequencing project: providing services to taxonomists for standard genome sequencing and annotation.</title>
        <authorList>
            <consortium name="The Broad Institute Genomics Platform"/>
            <consortium name="The Broad Institute Genome Sequencing Center for Infectious Disease"/>
            <person name="Wu L."/>
            <person name="Ma J."/>
        </authorList>
    </citation>
    <scope>NUCLEOTIDE SEQUENCE [LARGE SCALE GENOMIC DNA]</scope>
    <source>
        <strain evidence="2">KCTC 19466</strain>
    </source>
</reference>
<dbReference type="Gene3D" id="3.90.1200.10">
    <property type="match status" value="1"/>
</dbReference>
<comment type="caution">
    <text evidence="1">The sequence shown here is derived from an EMBL/GenBank/DDBJ whole genome shotgun (WGS) entry which is preliminary data.</text>
</comment>
<name>A0ABQ3GJ44_9MICC</name>
<evidence type="ECO:0008006" key="3">
    <source>
        <dbReference type="Google" id="ProtNLM"/>
    </source>
</evidence>